<evidence type="ECO:0000313" key="4">
    <source>
        <dbReference type="Proteomes" id="UP000230078"/>
    </source>
</evidence>
<feature type="region of interest" description="Disordered" evidence="1">
    <location>
        <begin position="472"/>
        <end position="501"/>
    </location>
</feature>
<comment type="caution">
    <text evidence="3">The sequence shown here is derived from an EMBL/GenBank/DDBJ whole genome shotgun (WGS) entry which is preliminary data.</text>
</comment>
<dbReference type="Gene3D" id="2.70.70.10">
    <property type="entry name" value="Glucose Permease (Domain IIA)"/>
    <property type="match status" value="1"/>
</dbReference>
<accession>A0A2M7V5E8</accession>
<dbReference type="Pfam" id="PF01551">
    <property type="entry name" value="Peptidase_M23"/>
    <property type="match status" value="1"/>
</dbReference>
<dbReference type="SUPFAM" id="SSF51261">
    <property type="entry name" value="Duplicated hybrid motif"/>
    <property type="match status" value="1"/>
</dbReference>
<organism evidence="3 4">
    <name type="scientific">Candidatus Magasanikbacteria bacterium CG_4_10_14_0_2_um_filter_41_31</name>
    <dbReference type="NCBI Taxonomy" id="1974639"/>
    <lineage>
        <taxon>Bacteria</taxon>
        <taxon>Candidatus Magasanikiibacteriota</taxon>
    </lineage>
</organism>
<gene>
    <name evidence="3" type="ORF">COX83_01285</name>
</gene>
<sequence length="1004" mass="109355">MKKLGGETLLFILAFYLLPCIAIAATIGFQLPIKENFTTSLTLGESWKNGAWLFGHMGDDLVVGAGTNVYAVADGKVVYVKKWPLCDVYKDVSGVKTLIESDHGWGGVVIIEHRLPSSESFIVQDSYITSDGIDIAPRAVYTQYGHLGNILVEEGQEISFNQKIAEVGDMCKWRPHLHFEVKSVQGYNTDLSSSSGAGFGYSGTDAYAPYRYIPSKFVELNKAGIVEEATQFPAQQNSNTISNPNTSPSFWQKIKLFFSDVFSHSGKADTQSEQNIEPIEIAEKTPEMTQEKKETPTSAQTNATFLPAYITITALPGQTDAELIIFAKNTGNTTWLRDNTSLNVVGGSQANIQFHHSQWVTQLRPTLMKEATVLPGDVGSFAFRASLPEDISQIFHLQLVQQQGSSFTQIGSQFVQVAFAVKEKEEKTDITEQTNPQDENTFFEKLNTIQDVLGEKISEVFQDIAKIIPNTFFGGGSGTQDTQQEEQAETDEEPEEDTEHPEITITSPTTTMLYTTVPTTTLHGTSNEDVALITVNGTSTQDLVLDIVNGVWKFSPTLQEYTTSTFTFIGWNAESTVSSTSHSVSYYYERPAPPAPEISITSPTSSVIYVTSMPVTIAGVFSDQTSYLTINGVTSSVFVYDATRSEWSIELSDIPAHTTTTYEFVGWSAESTTSSSPVSIDVLYEPQIVPLAKAPTILTPTASGEYTTHAISVQIGGTAPTGTVSVALVAAGVTTTVSVEHNAWMTSIHLPGTGVYDVVAYGVSVAANISASISLVVHVERYTEAEYISLSEIAWMGTKAAADDEWFEVMIIPPEEGGVPSLFEDDEFSPDSSELFRVVWGTYDSETGLYDHTVSFHEEDFALIQGPGAPIDIGQGNRSLQPSPIQIVFERTSSSTLRNASGIVYTGLLKNTGERMLVLLGGTIIVDDVDARNAWFEKGDNTTKQAMHRIDPTLSGSDPGNWCTFDECSENTQYLGEAQALDAGGNLVHGSPYSPNIDISGPYW</sequence>
<protein>
    <recommendedName>
        <fullName evidence="2">M23ase beta-sheet core domain-containing protein</fullName>
    </recommendedName>
</protein>
<dbReference type="Proteomes" id="UP000230078">
    <property type="component" value="Unassembled WGS sequence"/>
</dbReference>
<feature type="domain" description="M23ase beta-sheet core" evidence="2">
    <location>
        <begin position="56"/>
        <end position="183"/>
    </location>
</feature>
<dbReference type="Gene3D" id="2.60.40.10">
    <property type="entry name" value="Immunoglobulins"/>
    <property type="match status" value="1"/>
</dbReference>
<reference evidence="4" key="1">
    <citation type="submission" date="2017-09" db="EMBL/GenBank/DDBJ databases">
        <title>Depth-based differentiation of microbial function through sediment-hosted aquifers and enrichment of novel symbionts in the deep terrestrial subsurface.</title>
        <authorList>
            <person name="Probst A.J."/>
            <person name="Ladd B."/>
            <person name="Jarett J.K."/>
            <person name="Geller-Mcgrath D.E."/>
            <person name="Sieber C.M.K."/>
            <person name="Emerson J.B."/>
            <person name="Anantharaman K."/>
            <person name="Thomas B.C."/>
            <person name="Malmstrom R."/>
            <person name="Stieglmeier M."/>
            <person name="Klingl A."/>
            <person name="Woyke T."/>
            <person name="Ryan C.M."/>
            <person name="Banfield J.F."/>
        </authorList>
    </citation>
    <scope>NUCLEOTIDE SEQUENCE [LARGE SCALE GENOMIC DNA]</scope>
</reference>
<dbReference type="InterPro" id="IPR050570">
    <property type="entry name" value="Cell_wall_metabolism_enzyme"/>
</dbReference>
<dbReference type="InterPro" id="IPR016047">
    <property type="entry name" value="M23ase_b-sheet_dom"/>
</dbReference>
<dbReference type="GO" id="GO:0004222">
    <property type="term" value="F:metalloendopeptidase activity"/>
    <property type="evidence" value="ECO:0007669"/>
    <property type="project" value="TreeGrafter"/>
</dbReference>
<dbReference type="InterPro" id="IPR011055">
    <property type="entry name" value="Dup_hybrid_motif"/>
</dbReference>
<dbReference type="PANTHER" id="PTHR21666:SF270">
    <property type="entry name" value="MUREIN HYDROLASE ACTIVATOR ENVC"/>
    <property type="match status" value="1"/>
</dbReference>
<dbReference type="AlphaFoldDB" id="A0A2M7V5E8"/>
<feature type="compositionally biased region" description="Acidic residues" evidence="1">
    <location>
        <begin position="483"/>
        <end position="499"/>
    </location>
</feature>
<name>A0A2M7V5E8_9BACT</name>
<proteinExistence type="predicted"/>
<evidence type="ECO:0000313" key="3">
    <source>
        <dbReference type="EMBL" id="PIZ93750.1"/>
    </source>
</evidence>
<dbReference type="EMBL" id="PFPI01000015">
    <property type="protein sequence ID" value="PIZ93750.1"/>
    <property type="molecule type" value="Genomic_DNA"/>
</dbReference>
<evidence type="ECO:0000256" key="1">
    <source>
        <dbReference type="SAM" id="MobiDB-lite"/>
    </source>
</evidence>
<evidence type="ECO:0000259" key="2">
    <source>
        <dbReference type="Pfam" id="PF01551"/>
    </source>
</evidence>
<dbReference type="PANTHER" id="PTHR21666">
    <property type="entry name" value="PEPTIDASE-RELATED"/>
    <property type="match status" value="1"/>
</dbReference>
<dbReference type="CDD" id="cd12797">
    <property type="entry name" value="M23_peptidase"/>
    <property type="match status" value="1"/>
</dbReference>
<dbReference type="InterPro" id="IPR013783">
    <property type="entry name" value="Ig-like_fold"/>
</dbReference>